<name>A0A4Q9PH52_9APHY</name>
<dbReference type="EMBL" id="ML145236">
    <property type="protein sequence ID" value="TBU52812.1"/>
    <property type="molecule type" value="Genomic_DNA"/>
</dbReference>
<reference evidence="2 3" key="1">
    <citation type="submission" date="2019-01" db="EMBL/GenBank/DDBJ databases">
        <title>Draft genome sequences of three monokaryotic isolates of the white-rot basidiomycete fungus Dichomitus squalens.</title>
        <authorList>
            <consortium name="DOE Joint Genome Institute"/>
            <person name="Lopez S.C."/>
            <person name="Andreopoulos B."/>
            <person name="Pangilinan J."/>
            <person name="Lipzen A."/>
            <person name="Riley R."/>
            <person name="Ahrendt S."/>
            <person name="Ng V."/>
            <person name="Barry K."/>
            <person name="Daum C."/>
            <person name="Grigoriev I.V."/>
            <person name="Hilden K.S."/>
            <person name="Makela M.R."/>
            <person name="de Vries R.P."/>
        </authorList>
    </citation>
    <scope>NUCLEOTIDE SEQUENCE [LARGE SCALE GENOMIC DNA]</scope>
    <source>
        <strain evidence="2 3">CBS 464.89</strain>
        <strain evidence="1">OM18370.1</strain>
    </source>
</reference>
<dbReference type="EMBL" id="ML143457">
    <property type="protein sequence ID" value="TBU25664.1"/>
    <property type="molecule type" value="Genomic_DNA"/>
</dbReference>
<sequence>MSMAAVTRFRSGLAFSCSLSISRLGGLHLSPSEAGYQGSKHSLAFPACGVPVHRRTFLAM</sequence>
<protein>
    <submittedName>
        <fullName evidence="2">Uncharacterized protein</fullName>
    </submittedName>
</protein>
<dbReference type="AlphaFoldDB" id="A0A4Q9PH52"/>
<organism evidence="2 3">
    <name type="scientific">Dichomitus squalens</name>
    <dbReference type="NCBI Taxonomy" id="114155"/>
    <lineage>
        <taxon>Eukaryota</taxon>
        <taxon>Fungi</taxon>
        <taxon>Dikarya</taxon>
        <taxon>Basidiomycota</taxon>
        <taxon>Agaricomycotina</taxon>
        <taxon>Agaricomycetes</taxon>
        <taxon>Polyporales</taxon>
        <taxon>Polyporaceae</taxon>
        <taxon>Dichomitus</taxon>
    </lineage>
</organism>
<gene>
    <name evidence="2" type="ORF">BD310DRAFT_203570</name>
    <name evidence="1" type="ORF">BD311DRAFT_764136</name>
</gene>
<dbReference type="Proteomes" id="UP000292082">
    <property type="component" value="Unassembled WGS sequence"/>
</dbReference>
<keyword evidence="3" id="KW-1185">Reference proteome</keyword>
<dbReference type="Proteomes" id="UP000292957">
    <property type="component" value="Unassembled WGS sequence"/>
</dbReference>
<evidence type="ECO:0000313" key="3">
    <source>
        <dbReference type="Proteomes" id="UP000292082"/>
    </source>
</evidence>
<proteinExistence type="predicted"/>
<evidence type="ECO:0000313" key="1">
    <source>
        <dbReference type="EMBL" id="TBU25664.1"/>
    </source>
</evidence>
<accession>A0A4Q9PH52</accession>
<evidence type="ECO:0000313" key="2">
    <source>
        <dbReference type="EMBL" id="TBU52812.1"/>
    </source>
</evidence>